<name>A0A8S1H0Z5_9PELO</name>
<evidence type="ECO:0000313" key="2">
    <source>
        <dbReference type="EMBL" id="CAD6188913.1"/>
    </source>
</evidence>
<comment type="caution">
    <text evidence="2">The sequence shown here is derived from an EMBL/GenBank/DDBJ whole genome shotgun (WGS) entry which is preliminary data.</text>
</comment>
<feature type="compositionally biased region" description="Basic and acidic residues" evidence="1">
    <location>
        <begin position="46"/>
        <end position="65"/>
    </location>
</feature>
<dbReference type="AlphaFoldDB" id="A0A8S1H0Z5"/>
<gene>
    <name evidence="2" type="ORF">CAUJ_LOCUS4832</name>
</gene>
<protein>
    <submittedName>
        <fullName evidence="2">Uncharacterized protein</fullName>
    </submittedName>
</protein>
<proteinExistence type="predicted"/>
<dbReference type="EMBL" id="CAJGYM010000009">
    <property type="protein sequence ID" value="CAD6188913.1"/>
    <property type="molecule type" value="Genomic_DNA"/>
</dbReference>
<keyword evidence="3" id="KW-1185">Reference proteome</keyword>
<evidence type="ECO:0000313" key="3">
    <source>
        <dbReference type="Proteomes" id="UP000835052"/>
    </source>
</evidence>
<sequence>MAQVVSHGTPMGTTTSLGTMGFMKSRNCKGATSFLLHAELDDYESRHDGFHESGESCRQDKRREGINSQPAGFLE</sequence>
<dbReference type="Proteomes" id="UP000835052">
    <property type="component" value="Unassembled WGS sequence"/>
</dbReference>
<evidence type="ECO:0000256" key="1">
    <source>
        <dbReference type="SAM" id="MobiDB-lite"/>
    </source>
</evidence>
<feature type="region of interest" description="Disordered" evidence="1">
    <location>
        <begin position="1"/>
        <end position="21"/>
    </location>
</feature>
<feature type="region of interest" description="Disordered" evidence="1">
    <location>
        <begin position="46"/>
        <end position="75"/>
    </location>
</feature>
<feature type="compositionally biased region" description="Polar residues" evidence="1">
    <location>
        <begin position="66"/>
        <end position="75"/>
    </location>
</feature>
<accession>A0A8S1H0Z5</accession>
<organism evidence="2 3">
    <name type="scientific">Caenorhabditis auriculariae</name>
    <dbReference type="NCBI Taxonomy" id="2777116"/>
    <lineage>
        <taxon>Eukaryota</taxon>
        <taxon>Metazoa</taxon>
        <taxon>Ecdysozoa</taxon>
        <taxon>Nematoda</taxon>
        <taxon>Chromadorea</taxon>
        <taxon>Rhabditida</taxon>
        <taxon>Rhabditina</taxon>
        <taxon>Rhabditomorpha</taxon>
        <taxon>Rhabditoidea</taxon>
        <taxon>Rhabditidae</taxon>
        <taxon>Peloderinae</taxon>
        <taxon>Caenorhabditis</taxon>
    </lineage>
</organism>
<reference evidence="2" key="1">
    <citation type="submission" date="2020-10" db="EMBL/GenBank/DDBJ databases">
        <authorList>
            <person name="Kikuchi T."/>
        </authorList>
    </citation>
    <scope>NUCLEOTIDE SEQUENCE</scope>
    <source>
        <strain evidence="2">NKZ352</strain>
    </source>
</reference>